<evidence type="ECO:0000313" key="1">
    <source>
        <dbReference type="EMBL" id="CAL6039077.1"/>
    </source>
</evidence>
<evidence type="ECO:0000313" key="2">
    <source>
        <dbReference type="Proteomes" id="UP001642409"/>
    </source>
</evidence>
<organism evidence="1 2">
    <name type="scientific">Hexamita inflata</name>
    <dbReference type="NCBI Taxonomy" id="28002"/>
    <lineage>
        <taxon>Eukaryota</taxon>
        <taxon>Metamonada</taxon>
        <taxon>Diplomonadida</taxon>
        <taxon>Hexamitidae</taxon>
        <taxon>Hexamitinae</taxon>
        <taxon>Hexamita</taxon>
    </lineage>
</organism>
<reference evidence="1 2" key="1">
    <citation type="submission" date="2024-07" db="EMBL/GenBank/DDBJ databases">
        <authorList>
            <person name="Akdeniz Z."/>
        </authorList>
    </citation>
    <scope>NUCLEOTIDE SEQUENCE [LARGE SCALE GENOMIC DNA]</scope>
</reference>
<proteinExistence type="predicted"/>
<dbReference type="Proteomes" id="UP001642409">
    <property type="component" value="Unassembled WGS sequence"/>
</dbReference>
<accession>A0ABP1JHL5</accession>
<dbReference type="EMBL" id="CAXDID020000141">
    <property type="protein sequence ID" value="CAL6039077.1"/>
    <property type="molecule type" value="Genomic_DNA"/>
</dbReference>
<keyword evidence="2" id="KW-1185">Reference proteome</keyword>
<name>A0ABP1JHL5_9EUKA</name>
<protein>
    <submittedName>
        <fullName evidence="1">Hypothetical_protein</fullName>
    </submittedName>
</protein>
<gene>
    <name evidence="1" type="ORF">HINF_LOCUS37681</name>
</gene>
<comment type="caution">
    <text evidence="1">The sequence shown here is derived from an EMBL/GenBank/DDBJ whole genome shotgun (WGS) entry which is preliminary data.</text>
</comment>
<sequence>MEMQTTVVSGIVQSSQNINLTRCFCNYSVITESGSVICQQFQNIKLQMYTINGSFQSQSPLYLVQDNEISDSIKLDEVTSSFFIKSICKNEFCQIKGNMKTGPEKPKYDKTQLLIGNYNIDKQITVDGVAIGINCIIDGNYDYNATYVILNENIEVSSQRVSLFCFKPTLSKIDVIGLYQQLKSNKTSFTIHCFILRLIYKYQQTNATQISLQKTTNSRISAYFQTRIQILQKLIIVQQLQLLITTIFNNFMAFQNHYKVQLSIIRLLILQIMIKYSNFMGSHTNVKAQKSIIYNCFQKLNRYIRMVFHMKQMD</sequence>